<feature type="transmembrane region" description="Helical" evidence="6">
    <location>
        <begin position="178"/>
        <end position="198"/>
    </location>
</feature>
<organism evidence="7 8">
    <name type="scientific">Nocardioides daedukensis</name>
    <dbReference type="NCBI Taxonomy" id="634462"/>
    <lineage>
        <taxon>Bacteria</taxon>
        <taxon>Bacillati</taxon>
        <taxon>Actinomycetota</taxon>
        <taxon>Actinomycetes</taxon>
        <taxon>Propionibacteriales</taxon>
        <taxon>Nocardioidaceae</taxon>
        <taxon>Nocardioides</taxon>
    </lineage>
</organism>
<feature type="transmembrane region" description="Helical" evidence="6">
    <location>
        <begin position="251"/>
        <end position="274"/>
    </location>
</feature>
<sequence length="420" mass="44431">MTTKPSRLPKWLLGGGSIAVAMGIMNVGTYGFTMLAARLLGPQPYGALASLMATLLVISVLQLGLQATAARRISADPGHVGQIEDTTMRVTHRAALVVGVLLLVLAPVINHVLRLDNLLVAALIAVAAVPMTVMGGQIGVLQGERRWLTLSLVYIANGVPRLVIGVALLAWQPTELNAMIAVVIGQFVPVVVGWLALRHARTPGEHSDRHSIRPMIRETVLNSQALLAFFALSNADVIVARNVLDEHDAGLYAGGLILTKAVLFLPQFIVVLAFPAMASAGERRRALTRSLSLVGLLGLVAVVGSVLLSEVAMVFVGGKDYSEIESRLWLFAILGTALSMLQLLVYSVLARQGQRSIYLVWAALVALVAGGMTIVSTLGELLLLVVAVDGGLLAVLFVLSLVIIRRPVPQPDALAGIAPQ</sequence>
<comment type="caution">
    <text evidence="7">The sequence shown here is derived from an EMBL/GenBank/DDBJ whole genome shotgun (WGS) entry which is preliminary data.</text>
</comment>
<evidence type="ECO:0000256" key="4">
    <source>
        <dbReference type="ARBA" id="ARBA00022989"/>
    </source>
</evidence>
<dbReference type="PANTHER" id="PTHR30250:SF11">
    <property type="entry name" value="O-ANTIGEN TRANSPORTER-RELATED"/>
    <property type="match status" value="1"/>
</dbReference>
<dbReference type="EMBL" id="JACCAA010000001">
    <property type="protein sequence ID" value="NYG57920.1"/>
    <property type="molecule type" value="Genomic_DNA"/>
</dbReference>
<dbReference type="GO" id="GO:0005886">
    <property type="term" value="C:plasma membrane"/>
    <property type="evidence" value="ECO:0007669"/>
    <property type="project" value="UniProtKB-SubCell"/>
</dbReference>
<feature type="transmembrane region" description="Helical" evidence="6">
    <location>
        <begin position="356"/>
        <end position="375"/>
    </location>
</feature>
<keyword evidence="5 6" id="KW-0472">Membrane</keyword>
<feature type="transmembrane region" description="Helical" evidence="6">
    <location>
        <begin position="286"/>
        <end position="308"/>
    </location>
</feature>
<feature type="transmembrane region" description="Helical" evidence="6">
    <location>
        <begin position="381"/>
        <end position="404"/>
    </location>
</feature>
<keyword evidence="4 6" id="KW-1133">Transmembrane helix</keyword>
<name>A0A7Y9S1Q6_9ACTN</name>
<feature type="transmembrane region" description="Helical" evidence="6">
    <location>
        <begin position="45"/>
        <end position="65"/>
    </location>
</feature>
<dbReference type="RefSeq" id="WP_343047683.1">
    <property type="nucleotide sequence ID" value="NZ_JACCAA010000001.1"/>
</dbReference>
<evidence type="ECO:0000256" key="3">
    <source>
        <dbReference type="ARBA" id="ARBA00022692"/>
    </source>
</evidence>
<evidence type="ECO:0000313" key="8">
    <source>
        <dbReference type="Proteomes" id="UP000540656"/>
    </source>
</evidence>
<evidence type="ECO:0000256" key="1">
    <source>
        <dbReference type="ARBA" id="ARBA00004651"/>
    </source>
</evidence>
<dbReference type="PANTHER" id="PTHR30250">
    <property type="entry name" value="PST FAMILY PREDICTED COLANIC ACID TRANSPORTER"/>
    <property type="match status" value="1"/>
</dbReference>
<gene>
    <name evidence="7" type="ORF">BJ980_000843</name>
</gene>
<feature type="transmembrane region" description="Helical" evidence="6">
    <location>
        <begin position="328"/>
        <end position="349"/>
    </location>
</feature>
<feature type="transmembrane region" description="Helical" evidence="6">
    <location>
        <begin position="119"/>
        <end position="140"/>
    </location>
</feature>
<feature type="transmembrane region" description="Helical" evidence="6">
    <location>
        <begin position="219"/>
        <end position="239"/>
    </location>
</feature>
<feature type="transmembrane region" description="Helical" evidence="6">
    <location>
        <begin position="94"/>
        <end position="113"/>
    </location>
</feature>
<protein>
    <submittedName>
        <fullName evidence="7">O-antigen/teichoic acid export membrane protein</fullName>
    </submittedName>
</protein>
<dbReference type="Proteomes" id="UP000540656">
    <property type="component" value="Unassembled WGS sequence"/>
</dbReference>
<evidence type="ECO:0000256" key="5">
    <source>
        <dbReference type="ARBA" id="ARBA00023136"/>
    </source>
</evidence>
<feature type="transmembrane region" description="Helical" evidence="6">
    <location>
        <begin position="152"/>
        <end position="172"/>
    </location>
</feature>
<feature type="transmembrane region" description="Helical" evidence="6">
    <location>
        <begin position="12"/>
        <end position="33"/>
    </location>
</feature>
<accession>A0A7Y9S1Q6</accession>
<reference evidence="7 8" key="1">
    <citation type="submission" date="2020-07" db="EMBL/GenBank/DDBJ databases">
        <title>Sequencing the genomes of 1000 actinobacteria strains.</title>
        <authorList>
            <person name="Klenk H.-P."/>
        </authorList>
    </citation>
    <scope>NUCLEOTIDE SEQUENCE [LARGE SCALE GENOMIC DNA]</scope>
    <source>
        <strain evidence="7 8">DSM 23819</strain>
    </source>
</reference>
<dbReference type="InterPro" id="IPR050833">
    <property type="entry name" value="Poly_Biosynth_Transport"/>
</dbReference>
<keyword evidence="8" id="KW-1185">Reference proteome</keyword>
<proteinExistence type="predicted"/>
<evidence type="ECO:0000256" key="6">
    <source>
        <dbReference type="SAM" id="Phobius"/>
    </source>
</evidence>
<evidence type="ECO:0000313" key="7">
    <source>
        <dbReference type="EMBL" id="NYG57920.1"/>
    </source>
</evidence>
<evidence type="ECO:0000256" key="2">
    <source>
        <dbReference type="ARBA" id="ARBA00022475"/>
    </source>
</evidence>
<comment type="subcellular location">
    <subcellularLocation>
        <location evidence="1">Cell membrane</location>
        <topology evidence="1">Multi-pass membrane protein</topology>
    </subcellularLocation>
</comment>
<dbReference type="AlphaFoldDB" id="A0A7Y9S1Q6"/>
<keyword evidence="2" id="KW-1003">Cell membrane</keyword>
<keyword evidence="3 6" id="KW-0812">Transmembrane</keyword>